<dbReference type="AlphaFoldDB" id="A0AA37UUZ8"/>
<gene>
    <name evidence="2" type="ORF">MmonteBS_32780</name>
    <name evidence="3" type="ORF">NJB18185_09340</name>
</gene>
<dbReference type="PRINTS" id="PR00412">
    <property type="entry name" value="EPOXHYDRLASE"/>
</dbReference>
<dbReference type="Proteomes" id="UP000245060">
    <property type="component" value="Unassembled WGS sequence"/>
</dbReference>
<proteinExistence type="predicted"/>
<accession>A0AA37UUZ8</accession>
<reference evidence="4" key="2">
    <citation type="submission" date="2018-04" db="EMBL/GenBank/DDBJ databases">
        <title>Draft genome sequence of Mycobacterium montefiorense isolated from Japanese black salamander.</title>
        <authorList>
            <person name="Fukano H."/>
            <person name="Yoshida M."/>
            <person name="Shimizu A."/>
            <person name="Iwao H."/>
            <person name="Kurata O."/>
            <person name="Katayama Y."/>
            <person name="Omatsu T."/>
            <person name="Mizutani T."/>
            <person name="Wada S."/>
            <person name="Hoshino Y."/>
        </authorList>
    </citation>
    <scope>NUCLEOTIDE SEQUENCE [LARGE SCALE GENOMIC DNA]</scope>
    <source>
        <strain evidence="4">BS</strain>
    </source>
</reference>
<dbReference type="InterPro" id="IPR029058">
    <property type="entry name" value="AB_hydrolase_fold"/>
</dbReference>
<evidence type="ECO:0000313" key="2">
    <source>
        <dbReference type="EMBL" id="GBG38906.1"/>
    </source>
</evidence>
<dbReference type="InterPro" id="IPR000073">
    <property type="entry name" value="AB_hydrolase_1"/>
</dbReference>
<dbReference type="Proteomes" id="UP001139505">
    <property type="component" value="Unassembled WGS sequence"/>
</dbReference>
<dbReference type="Pfam" id="PF00561">
    <property type="entry name" value="Abhydrolase_1"/>
    <property type="match status" value="1"/>
</dbReference>
<dbReference type="EMBL" id="BFCH01000018">
    <property type="protein sequence ID" value="GBG38906.1"/>
    <property type="molecule type" value="Genomic_DNA"/>
</dbReference>
<evidence type="ECO:0000313" key="3">
    <source>
        <dbReference type="EMBL" id="GKU71158.1"/>
    </source>
</evidence>
<evidence type="ECO:0000259" key="1">
    <source>
        <dbReference type="Pfam" id="PF00561"/>
    </source>
</evidence>
<reference evidence="2" key="1">
    <citation type="journal article" date="2018" name="Genome Announc.">
        <title>Draft Genome Sequence of Mycobacterium montefiorense Isolated from Japanese Black Salamander (Hynobius nigrescens).</title>
        <authorList>
            <person name="Fukano H."/>
            <person name="Yoshida M."/>
            <person name="Shimizu A."/>
            <person name="Iwao H."/>
            <person name="Katayama Y."/>
            <person name="Omatsu T."/>
            <person name="Mizutani T."/>
            <person name="Kurata O."/>
            <person name="Wada S."/>
            <person name="Hoshino Y."/>
        </authorList>
    </citation>
    <scope>NUCLEOTIDE SEQUENCE</scope>
    <source>
        <strain evidence="2">BS</strain>
    </source>
</reference>
<reference evidence="3" key="3">
    <citation type="journal article" date="2022" name="Microbiol. Resour. Announc.">
        <title>Draft Genome Sequences of Eight Mycobacterium montefiorense Strains Isolated from Salamanders in Captivity.</title>
        <authorList>
            <person name="Komine T."/>
            <person name="Ihara H."/>
            <person name="Fukano H."/>
            <person name="Hoshino Y."/>
            <person name="Kurata O."/>
            <person name="Wada S."/>
        </authorList>
    </citation>
    <scope>NUCLEOTIDE SEQUENCE</scope>
    <source>
        <strain evidence="3">NJB18185</strain>
    </source>
</reference>
<keyword evidence="4" id="KW-1185">Reference proteome</keyword>
<evidence type="ECO:0000313" key="4">
    <source>
        <dbReference type="Proteomes" id="UP000245060"/>
    </source>
</evidence>
<dbReference type="SUPFAM" id="SSF53474">
    <property type="entry name" value="alpha/beta-Hydrolases"/>
    <property type="match status" value="1"/>
</dbReference>
<dbReference type="PRINTS" id="PR00111">
    <property type="entry name" value="ABHYDROLASE"/>
</dbReference>
<comment type="caution">
    <text evidence="3">The sequence shown here is derived from an EMBL/GenBank/DDBJ whole genome shotgun (WGS) entry which is preliminary data.</text>
</comment>
<dbReference type="PANTHER" id="PTHR43689">
    <property type="entry name" value="HYDROLASE"/>
    <property type="match status" value="1"/>
</dbReference>
<sequence length="295" mass="32261">MESIKSINVKGRHTRVFVAGDVDHPPILLLHGIGRSIEDWETQFVPLRQAGYRVIAPDLPGSGFSDRLPTYTTLPGLAQGVLETVDAIGETRRLHVIGHSLGGAVALQLLALHPDRVATLNLVSSGGFGSALHPILRLAATPLIGAVATRHTNRATARMTERQIYVDRSFATDERIDRAVTLARRPDTGAVMHETARSVATIRGVRPQWRAELISVVSKHRRPTLIIWGDHDRFLPGRQIDASRRLFPHARVHLLRAVGHAPQVEAAERFAELTLDFLRSQPAATAAVPRNATGS</sequence>
<keyword evidence="3" id="KW-0378">Hydrolase</keyword>
<dbReference type="Gene3D" id="3.40.50.1820">
    <property type="entry name" value="alpha/beta hydrolase"/>
    <property type="match status" value="1"/>
</dbReference>
<reference evidence="3" key="4">
    <citation type="submission" date="2022-04" db="EMBL/GenBank/DDBJ databases">
        <authorList>
            <person name="Komine T."/>
            <person name="Fukano H."/>
            <person name="Wada S."/>
        </authorList>
    </citation>
    <scope>NUCLEOTIDE SEQUENCE</scope>
    <source>
        <strain evidence="3">NJB18185</strain>
    </source>
</reference>
<evidence type="ECO:0000313" key="5">
    <source>
        <dbReference type="Proteomes" id="UP001139505"/>
    </source>
</evidence>
<dbReference type="EMBL" id="BQYH01000005">
    <property type="protein sequence ID" value="GKU71158.1"/>
    <property type="molecule type" value="Genomic_DNA"/>
</dbReference>
<feature type="domain" description="AB hydrolase-1" evidence="1">
    <location>
        <begin position="25"/>
        <end position="266"/>
    </location>
</feature>
<organism evidence="3 5">
    <name type="scientific">Mycobacterium montefiorense</name>
    <dbReference type="NCBI Taxonomy" id="154654"/>
    <lineage>
        <taxon>Bacteria</taxon>
        <taxon>Bacillati</taxon>
        <taxon>Actinomycetota</taxon>
        <taxon>Actinomycetes</taxon>
        <taxon>Mycobacteriales</taxon>
        <taxon>Mycobacteriaceae</taxon>
        <taxon>Mycobacterium</taxon>
        <taxon>Mycobacterium simiae complex</taxon>
    </lineage>
</organism>
<dbReference type="RefSeq" id="WP_235616787.1">
    <property type="nucleotide sequence ID" value="NZ_BFCH01000018.1"/>
</dbReference>
<dbReference type="PANTHER" id="PTHR43689:SF8">
    <property type="entry name" value="ALPHA_BETA-HYDROLASES SUPERFAMILY PROTEIN"/>
    <property type="match status" value="1"/>
</dbReference>
<dbReference type="InterPro" id="IPR000639">
    <property type="entry name" value="Epox_hydrolase-like"/>
</dbReference>
<name>A0AA37UUZ8_9MYCO</name>
<dbReference type="GO" id="GO:0016787">
    <property type="term" value="F:hydrolase activity"/>
    <property type="evidence" value="ECO:0007669"/>
    <property type="project" value="UniProtKB-KW"/>
</dbReference>
<protein>
    <submittedName>
        <fullName evidence="3">Hydrolase</fullName>
    </submittedName>
</protein>